<feature type="domain" description="Calcineurin-like phosphoesterase" evidence="3">
    <location>
        <begin position="29"/>
        <end position="126"/>
    </location>
</feature>
<keyword evidence="1" id="KW-0812">Transmembrane</keyword>
<evidence type="ECO:0000313" key="4">
    <source>
        <dbReference type="EMBL" id="CAD7696717.1"/>
    </source>
</evidence>
<comment type="caution">
    <text evidence="4">The sequence shown here is derived from an EMBL/GenBank/DDBJ whole genome shotgun (WGS) entry which is preliminary data.</text>
</comment>
<evidence type="ECO:0000259" key="3">
    <source>
        <dbReference type="Pfam" id="PF00149"/>
    </source>
</evidence>
<dbReference type="Gene3D" id="3.60.21.10">
    <property type="match status" value="1"/>
</dbReference>
<dbReference type="InterPro" id="IPR004843">
    <property type="entry name" value="Calcineurin-like_PHP"/>
</dbReference>
<proteinExistence type="predicted"/>
<dbReference type="EMBL" id="CAJHUC010000532">
    <property type="protein sequence ID" value="CAD7696717.1"/>
    <property type="molecule type" value="Genomic_DNA"/>
</dbReference>
<accession>A0A8S1IS87</accession>
<name>A0A8S1IS87_9CHLO</name>
<dbReference type="Proteomes" id="UP000708148">
    <property type="component" value="Unassembled WGS sequence"/>
</dbReference>
<dbReference type="Pfam" id="PF00149">
    <property type="entry name" value="Metallophos"/>
    <property type="match status" value="1"/>
</dbReference>
<keyword evidence="2" id="KW-0732">Signal</keyword>
<feature type="transmembrane region" description="Helical" evidence="1">
    <location>
        <begin position="367"/>
        <end position="386"/>
    </location>
</feature>
<keyword evidence="5" id="KW-1185">Reference proteome</keyword>
<evidence type="ECO:0000256" key="1">
    <source>
        <dbReference type="SAM" id="Phobius"/>
    </source>
</evidence>
<dbReference type="GO" id="GO:0005737">
    <property type="term" value="C:cytoplasm"/>
    <property type="evidence" value="ECO:0007669"/>
    <property type="project" value="TreeGrafter"/>
</dbReference>
<feature type="chain" id="PRO_5035808150" description="Calcineurin-like phosphoesterase domain-containing protein" evidence="2">
    <location>
        <begin position="18"/>
        <end position="407"/>
    </location>
</feature>
<dbReference type="PANTHER" id="PTHR32440:SF3">
    <property type="entry name" value="CALCINEURIN-LIKE PHOSPHOESTERASE DOMAIN-CONTAINING PROTEIN"/>
    <property type="match status" value="1"/>
</dbReference>
<evidence type="ECO:0000313" key="5">
    <source>
        <dbReference type="Proteomes" id="UP000708148"/>
    </source>
</evidence>
<sequence>MAVLFLFAWLFAAPAFAKPQLAYGAQGVFKIVQFTDLHFGESPALDAQSVQLMRSILSSNDIDFAVLSGDMVSGYAYPRGTKPTGWYAARWKQLIAPLHEHQVKYAMILGNHDDEADLTRREIVELDMATGANLSYTCQGPTMITGATNYWLDIADNDHSDVSAGRLWFFDSMDMGCKGKDYSWGCVGADTVSWFSDEGSKLPHVPGLAFVHIPLCEHLSAWRYGTVVGSKFEPVCCPRFNTGLFLKLREQGVTSLYSGHDHDNSYSALHMGVRLAYGQKSGYGSYGPARSVPGARIIVMKKGEQTSLAETWIAFPNGAPYKQTTKQSSISAFQLRCAAGPHLPRRVFSSQALHRERSWLEQWSGPYPQLLSSGVVLLACGAMIILRSRRTRRDRSTARPVGRFRGE</sequence>
<dbReference type="GO" id="GO:0016788">
    <property type="term" value="F:hydrolase activity, acting on ester bonds"/>
    <property type="evidence" value="ECO:0007669"/>
    <property type="project" value="TreeGrafter"/>
</dbReference>
<reference evidence="4" key="1">
    <citation type="submission" date="2020-12" db="EMBL/GenBank/DDBJ databases">
        <authorList>
            <person name="Iha C."/>
        </authorList>
    </citation>
    <scope>NUCLEOTIDE SEQUENCE</scope>
</reference>
<protein>
    <recommendedName>
        <fullName evidence="3">Calcineurin-like phosphoesterase domain-containing protein</fullName>
    </recommendedName>
</protein>
<keyword evidence="1" id="KW-1133">Transmembrane helix</keyword>
<dbReference type="PANTHER" id="PTHR32440">
    <property type="entry name" value="PHOSPHATASE DCR2-RELATED-RELATED"/>
    <property type="match status" value="1"/>
</dbReference>
<evidence type="ECO:0000256" key="2">
    <source>
        <dbReference type="SAM" id="SignalP"/>
    </source>
</evidence>
<dbReference type="SUPFAM" id="SSF56300">
    <property type="entry name" value="Metallo-dependent phosphatases"/>
    <property type="match status" value="1"/>
</dbReference>
<gene>
    <name evidence="4" type="ORF">OSTQU699_LOCUS2077</name>
</gene>
<keyword evidence="1" id="KW-0472">Membrane</keyword>
<feature type="signal peptide" evidence="2">
    <location>
        <begin position="1"/>
        <end position="17"/>
    </location>
</feature>
<dbReference type="CDD" id="cd07383">
    <property type="entry name" value="MPP_Dcr2"/>
    <property type="match status" value="1"/>
</dbReference>
<dbReference type="InterPro" id="IPR029052">
    <property type="entry name" value="Metallo-depent_PP-like"/>
</dbReference>
<dbReference type="AlphaFoldDB" id="A0A8S1IS87"/>
<organism evidence="4 5">
    <name type="scientific">Ostreobium quekettii</name>
    <dbReference type="NCBI Taxonomy" id="121088"/>
    <lineage>
        <taxon>Eukaryota</taxon>
        <taxon>Viridiplantae</taxon>
        <taxon>Chlorophyta</taxon>
        <taxon>core chlorophytes</taxon>
        <taxon>Ulvophyceae</taxon>
        <taxon>TCBD clade</taxon>
        <taxon>Bryopsidales</taxon>
        <taxon>Ostreobineae</taxon>
        <taxon>Ostreobiaceae</taxon>
        <taxon>Ostreobium</taxon>
    </lineage>
</organism>
<dbReference type="OrthoDB" id="783096at2759"/>